<proteinExistence type="predicted"/>
<accession>A0ABQ1WLF5</accession>
<dbReference type="InterPro" id="IPR011712">
    <property type="entry name" value="Sig_transdc_His_kin_sub3_dim/P"/>
</dbReference>
<dbReference type="PANTHER" id="PTHR43304">
    <property type="entry name" value="PHYTOCHROME-LIKE PROTEIN CPH1"/>
    <property type="match status" value="1"/>
</dbReference>
<protein>
    <recommendedName>
        <fullName evidence="2">histidine kinase</fullName>
        <ecNumber evidence="2">2.7.13.3</ecNumber>
    </recommendedName>
</protein>
<dbReference type="Pfam" id="PF13426">
    <property type="entry name" value="PAS_9"/>
    <property type="match status" value="1"/>
</dbReference>
<dbReference type="EC" id="2.7.13.3" evidence="2"/>
<dbReference type="Gene3D" id="3.30.565.10">
    <property type="entry name" value="Histidine kinase-like ATPase, C-terminal domain"/>
    <property type="match status" value="1"/>
</dbReference>
<keyword evidence="10" id="KW-1185">Reference proteome</keyword>
<dbReference type="SUPFAM" id="SSF55785">
    <property type="entry name" value="PYP-like sensor domain (PAS domain)"/>
    <property type="match status" value="5"/>
</dbReference>
<keyword evidence="4" id="KW-0808">Transferase</keyword>
<dbReference type="InterPro" id="IPR052162">
    <property type="entry name" value="Sensor_kinase/Photoreceptor"/>
</dbReference>
<dbReference type="CDD" id="cd00130">
    <property type="entry name" value="PAS"/>
    <property type="match status" value="3"/>
</dbReference>
<dbReference type="Gene3D" id="1.20.5.1930">
    <property type="match status" value="1"/>
</dbReference>
<dbReference type="SUPFAM" id="SSF55874">
    <property type="entry name" value="ATPase domain of HSP90 chaperone/DNA topoisomerase II/histidine kinase"/>
    <property type="match status" value="1"/>
</dbReference>
<dbReference type="Pfam" id="PF08447">
    <property type="entry name" value="PAS_3"/>
    <property type="match status" value="2"/>
</dbReference>
<dbReference type="SMART" id="SM00065">
    <property type="entry name" value="GAF"/>
    <property type="match status" value="2"/>
</dbReference>
<evidence type="ECO:0000259" key="8">
    <source>
        <dbReference type="PROSITE" id="PS50113"/>
    </source>
</evidence>
<dbReference type="CDD" id="cd16917">
    <property type="entry name" value="HATPase_UhpB-NarQ-NarX-like"/>
    <property type="match status" value="1"/>
</dbReference>
<comment type="catalytic activity">
    <reaction evidence="1">
        <text>ATP + protein L-histidine = ADP + protein N-phospho-L-histidine.</text>
        <dbReference type="EC" id="2.7.13.3"/>
    </reaction>
</comment>
<dbReference type="Gene3D" id="3.30.450.40">
    <property type="match status" value="2"/>
</dbReference>
<dbReference type="SMART" id="SM00086">
    <property type="entry name" value="PAC"/>
    <property type="match status" value="4"/>
</dbReference>
<feature type="domain" description="PAC" evidence="8">
    <location>
        <begin position="565"/>
        <end position="617"/>
    </location>
</feature>
<feature type="domain" description="PAS" evidence="7">
    <location>
        <begin position="618"/>
        <end position="688"/>
    </location>
</feature>
<dbReference type="InterPro" id="IPR001610">
    <property type="entry name" value="PAC"/>
</dbReference>
<dbReference type="InterPro" id="IPR029016">
    <property type="entry name" value="GAF-like_dom_sf"/>
</dbReference>
<dbReference type="SMART" id="SM00387">
    <property type="entry name" value="HATPase_c"/>
    <property type="match status" value="1"/>
</dbReference>
<evidence type="ECO:0000313" key="10">
    <source>
        <dbReference type="Proteomes" id="UP000601361"/>
    </source>
</evidence>
<dbReference type="InterPro" id="IPR000014">
    <property type="entry name" value="PAS"/>
</dbReference>
<comment type="caution">
    <text evidence="9">The sequence shown here is derived from an EMBL/GenBank/DDBJ whole genome shotgun (WGS) entry which is preliminary data.</text>
</comment>
<dbReference type="InterPro" id="IPR013655">
    <property type="entry name" value="PAS_fold_3"/>
</dbReference>
<reference evidence="10" key="1">
    <citation type="journal article" date="2019" name="Int. J. Syst. Evol. Microbiol.">
        <title>The Global Catalogue of Microorganisms (GCM) 10K type strain sequencing project: providing services to taxonomists for standard genome sequencing and annotation.</title>
        <authorList>
            <consortium name="The Broad Institute Genomics Platform"/>
            <consortium name="The Broad Institute Genome Sequencing Center for Infectious Disease"/>
            <person name="Wu L."/>
            <person name="Ma J."/>
        </authorList>
    </citation>
    <scope>NUCLEOTIDE SEQUENCE [LARGE SCALE GENOMIC DNA]</scope>
    <source>
        <strain evidence="10">CGMCC 1.12990</strain>
    </source>
</reference>
<feature type="domain" description="PAS" evidence="7">
    <location>
        <begin position="888"/>
        <end position="964"/>
    </location>
</feature>
<dbReference type="Gene3D" id="3.30.450.20">
    <property type="entry name" value="PAS domain"/>
    <property type="match status" value="5"/>
</dbReference>
<evidence type="ECO:0000259" key="7">
    <source>
        <dbReference type="PROSITE" id="PS50112"/>
    </source>
</evidence>
<dbReference type="PROSITE" id="PS50112">
    <property type="entry name" value="PAS"/>
    <property type="match status" value="2"/>
</dbReference>
<dbReference type="SMART" id="SM00091">
    <property type="entry name" value="PAS"/>
    <property type="match status" value="3"/>
</dbReference>
<dbReference type="InterPro" id="IPR003594">
    <property type="entry name" value="HATPase_dom"/>
</dbReference>
<keyword evidence="3" id="KW-0597">Phosphoprotein</keyword>
<dbReference type="Pfam" id="PF02518">
    <property type="entry name" value="HATPase_c"/>
    <property type="match status" value="1"/>
</dbReference>
<sequence length="1365" mass="150539">MLAASPLPFSDLFPLDSLLSAVLDFSPTGLVLCTPEYNSVGTLLGLALAYLNPAAQRLLGLPAQPSATFAQLFPGSPTDGSQAALHEAFLANEPHSVQLYYPLGGHSNRLHLVSRRVGSGLLLSLTAGAAGPEAATRAWELERSGADPAALRTRQEERQAFLLQLSDQLRPLTDPADMQYQAACALGQYLGASRVGYAESQGDTAPIVVTRNYTQLGVSSLEGRHLDYGPELLHALQEGRTLVRPDIAHDPELTETEKAAHAALQLGATVNVPLLKDGQLVAVLFIHYPQAHAWREEELSLLEEAAARTWSAVLQARSEATMRARERQLTFLLQVSDALRPLPDSQAVQTTAARLLGEHLEVDRAYYIDIDEAAQQFVVAWYYHRSGAPSHARRYPLGDWPMPWLLDGQTWVCHDVDTDPVLPDEDRAAYRGNAIRAAVVVPLLKQGKLVATFVTNQNAPRAWTTQEVALVEEVAERIWGAVERASVQEALRKSEQQLRAFVTASADTLYHMDADWQRMRSLQDKEFLIPTHHPSTTWLTQYIPAADQPAVQAAVQAAIAGRHFFELEHRVLRADGSVGWTLSRAVPVLNEHGALVEWFGAASDITASKQAEEALRQSEEQFRTVVNLVPDLLWRSNAEGKTSWYNQRWYEYTGQTPAEAAAYGWVDVIHPDDRASSAQRYREAVLSGQPLQQEHRIRSAAGEYRWFQVQALSFHDEQSQVGDCFGAATDIHQLKLAEEAMVADKAWLEHEVAERTQELRENQELLQSVFDTSLISMSVLRAVRNTNGNLLDFRIAIANRELAKESGRTDLVGKLYSEEFPGIKLTGLYNLMLGVLATGEPAGLEYYYPYEGFGKWYACQFVKLDDGLVATNLDITQRKLAEEKNQEQAHFIARVNETLPDLMTVTDLPSGIIVYVNKDLHEASGFERGTLLNLPVQQQAALLRMHPDDAALLPDYFARAATLADHQVAECSYRAQFNTGTWRWFAVRGSVFQRDPTTGAATQILSVAQDVTARKEAELQQAKSYQLLEQSEEVASLGSWDYDRRTGEFLWSAGMYRLFGLPPGSPVRPETYLAFALAEDRPVAERLVQGLTTGRTGFGETLRLVVAGHVKTLRVKASVVLNEAGEPQRVLGVDLDISEVQRLEADNLHLRLSQQQALFHAVLDAQEAERRRLAESLHNGVGQTLYATKLQLNQLLAGPAPQALSQADRLLADAIRQTRTLSHELVPAVLHEFGLAAGLREVCRSLSGPHLLFTCTVELDEQHPLALPLQVAVYRMAQELAQNVVKHAHATEAHLALETVPGHVLLRAEDNGVGFAPGASLSTGLGLRTIRDRVALLGGTVDLGSSPEFGTYVRLRLPLPAPSAA</sequence>
<gene>
    <name evidence="9" type="ORF">GCM10011378_07680</name>
</gene>
<evidence type="ECO:0000256" key="4">
    <source>
        <dbReference type="ARBA" id="ARBA00022679"/>
    </source>
</evidence>
<dbReference type="Pfam" id="PF07730">
    <property type="entry name" value="HisKA_3"/>
    <property type="match status" value="1"/>
</dbReference>
<organism evidence="9 10">
    <name type="scientific">Hymenobacter glacieicola</name>
    <dbReference type="NCBI Taxonomy" id="1562124"/>
    <lineage>
        <taxon>Bacteria</taxon>
        <taxon>Pseudomonadati</taxon>
        <taxon>Bacteroidota</taxon>
        <taxon>Cytophagia</taxon>
        <taxon>Cytophagales</taxon>
        <taxon>Hymenobacteraceae</taxon>
        <taxon>Hymenobacter</taxon>
    </lineage>
</organism>
<keyword evidence="5" id="KW-0418">Kinase</keyword>
<dbReference type="PROSITE" id="PS50109">
    <property type="entry name" value="HIS_KIN"/>
    <property type="match status" value="1"/>
</dbReference>
<dbReference type="InterPro" id="IPR035965">
    <property type="entry name" value="PAS-like_dom_sf"/>
</dbReference>
<dbReference type="RefSeq" id="WP_188556501.1">
    <property type="nucleotide sequence ID" value="NZ_BMGS01000002.1"/>
</dbReference>
<dbReference type="PROSITE" id="PS50113">
    <property type="entry name" value="PAC"/>
    <property type="match status" value="2"/>
</dbReference>
<evidence type="ECO:0000313" key="9">
    <source>
        <dbReference type="EMBL" id="GGG33697.1"/>
    </source>
</evidence>
<evidence type="ECO:0000256" key="3">
    <source>
        <dbReference type="ARBA" id="ARBA00022553"/>
    </source>
</evidence>
<dbReference type="NCBIfam" id="TIGR00229">
    <property type="entry name" value="sensory_box"/>
    <property type="match status" value="3"/>
</dbReference>
<dbReference type="InterPro" id="IPR005467">
    <property type="entry name" value="His_kinase_dom"/>
</dbReference>
<dbReference type="PANTHER" id="PTHR43304:SF1">
    <property type="entry name" value="PAC DOMAIN-CONTAINING PROTEIN"/>
    <property type="match status" value="1"/>
</dbReference>
<feature type="domain" description="PAC" evidence="8">
    <location>
        <begin position="691"/>
        <end position="743"/>
    </location>
</feature>
<evidence type="ECO:0000256" key="5">
    <source>
        <dbReference type="ARBA" id="ARBA00022777"/>
    </source>
</evidence>
<dbReference type="Proteomes" id="UP000601361">
    <property type="component" value="Unassembled WGS sequence"/>
</dbReference>
<evidence type="ECO:0000259" key="6">
    <source>
        <dbReference type="PROSITE" id="PS50109"/>
    </source>
</evidence>
<name>A0ABQ1WLF5_9BACT</name>
<dbReference type="InterPro" id="IPR000700">
    <property type="entry name" value="PAS-assoc_C"/>
</dbReference>
<dbReference type="SUPFAM" id="SSF55781">
    <property type="entry name" value="GAF domain-like"/>
    <property type="match status" value="2"/>
</dbReference>
<dbReference type="InterPro" id="IPR036890">
    <property type="entry name" value="HATPase_C_sf"/>
</dbReference>
<dbReference type="Pfam" id="PF01590">
    <property type="entry name" value="GAF"/>
    <property type="match status" value="2"/>
</dbReference>
<evidence type="ECO:0000256" key="2">
    <source>
        <dbReference type="ARBA" id="ARBA00012438"/>
    </source>
</evidence>
<evidence type="ECO:0000256" key="1">
    <source>
        <dbReference type="ARBA" id="ARBA00000085"/>
    </source>
</evidence>
<dbReference type="EMBL" id="BMGS01000002">
    <property type="protein sequence ID" value="GGG33697.1"/>
    <property type="molecule type" value="Genomic_DNA"/>
</dbReference>
<dbReference type="InterPro" id="IPR003018">
    <property type="entry name" value="GAF"/>
</dbReference>
<feature type="domain" description="Histidine kinase" evidence="6">
    <location>
        <begin position="1273"/>
        <end position="1361"/>
    </location>
</feature>